<dbReference type="HAMAP" id="MF_00502">
    <property type="entry name" value="Ribosomal_bL31_2"/>
    <property type="match status" value="1"/>
</dbReference>
<dbReference type="PROSITE" id="PS01143">
    <property type="entry name" value="RIBOSOMAL_L31"/>
    <property type="match status" value="1"/>
</dbReference>
<dbReference type="InterPro" id="IPR042105">
    <property type="entry name" value="Ribosomal_bL31_sf"/>
</dbReference>
<dbReference type="EMBL" id="JADHSG010000006">
    <property type="protein sequence ID" value="MBL6903491.1"/>
    <property type="molecule type" value="Genomic_DNA"/>
</dbReference>
<dbReference type="PRINTS" id="PR01249">
    <property type="entry name" value="RIBOSOMALL31"/>
</dbReference>
<organism evidence="6 7">
    <name type="scientific">SAR86 cluster bacterium</name>
    <dbReference type="NCBI Taxonomy" id="2030880"/>
    <lineage>
        <taxon>Bacteria</taxon>
        <taxon>Pseudomonadati</taxon>
        <taxon>Pseudomonadota</taxon>
        <taxon>Gammaproteobacteria</taxon>
        <taxon>SAR86 cluster</taxon>
    </lineage>
</organism>
<comment type="caution">
    <text evidence="6">The sequence shown here is derived from an EMBL/GenBank/DDBJ whole genome shotgun (WGS) entry which is preliminary data.</text>
</comment>
<dbReference type="GO" id="GO:0003735">
    <property type="term" value="F:structural constituent of ribosome"/>
    <property type="evidence" value="ECO:0007669"/>
    <property type="project" value="InterPro"/>
</dbReference>
<dbReference type="PANTHER" id="PTHR33280">
    <property type="entry name" value="50S RIBOSOMAL PROTEIN L31, CHLOROPLASTIC"/>
    <property type="match status" value="1"/>
</dbReference>
<dbReference type="Pfam" id="PF01197">
    <property type="entry name" value="Ribosomal_L31"/>
    <property type="match status" value="1"/>
</dbReference>
<dbReference type="GO" id="GO:1990904">
    <property type="term" value="C:ribonucleoprotein complex"/>
    <property type="evidence" value="ECO:0007669"/>
    <property type="project" value="UniProtKB-KW"/>
</dbReference>
<dbReference type="NCBIfam" id="TIGR00105">
    <property type="entry name" value="L31"/>
    <property type="match status" value="1"/>
</dbReference>
<protein>
    <recommendedName>
        <fullName evidence="5">Large ribosomal subunit protein bL31B</fullName>
    </recommendedName>
</protein>
<dbReference type="Proteomes" id="UP000705230">
    <property type="component" value="Unassembled WGS sequence"/>
</dbReference>
<comment type="subunit">
    <text evidence="2 5">Part of the 50S ribosomal subunit.</text>
</comment>
<dbReference type="AlphaFoldDB" id="A0A937SH65"/>
<dbReference type="GO" id="GO:0006412">
    <property type="term" value="P:translation"/>
    <property type="evidence" value="ECO:0007669"/>
    <property type="project" value="UniProtKB-UniRule"/>
</dbReference>
<dbReference type="NCBIfam" id="NF002462">
    <property type="entry name" value="PRK01678.1"/>
    <property type="match status" value="1"/>
</dbReference>
<dbReference type="GO" id="GO:0005840">
    <property type="term" value="C:ribosome"/>
    <property type="evidence" value="ECO:0007669"/>
    <property type="project" value="UniProtKB-KW"/>
</dbReference>
<keyword evidence="4 5" id="KW-0687">Ribonucleoprotein</keyword>
<dbReference type="InterPro" id="IPR002150">
    <property type="entry name" value="Ribosomal_bL31"/>
</dbReference>
<dbReference type="InterPro" id="IPR027493">
    <property type="entry name" value="Ribosomal_bL31_B"/>
</dbReference>
<dbReference type="SUPFAM" id="SSF143800">
    <property type="entry name" value="L28p-like"/>
    <property type="match status" value="1"/>
</dbReference>
<dbReference type="PANTHER" id="PTHR33280:SF1">
    <property type="entry name" value="LARGE RIBOSOMAL SUBUNIT PROTEIN BL31C"/>
    <property type="match status" value="1"/>
</dbReference>
<keyword evidence="3 5" id="KW-0689">Ribosomal protein</keyword>
<evidence type="ECO:0000256" key="4">
    <source>
        <dbReference type="ARBA" id="ARBA00023274"/>
    </source>
</evidence>
<reference evidence="6" key="1">
    <citation type="submission" date="2020-10" db="EMBL/GenBank/DDBJ databases">
        <title>Microbiome of the Black Sea water column analyzed by genome centric metagenomics.</title>
        <authorList>
            <person name="Cabello-Yeves P.J."/>
            <person name="Callieri C."/>
            <person name="Picazo A."/>
            <person name="Mehrshad M."/>
            <person name="Haro-Moreno J.M."/>
            <person name="Roda-Garcia J."/>
            <person name="Dzembekova N."/>
            <person name="Slabakova V."/>
            <person name="Slabakova N."/>
            <person name="Moncheva S."/>
            <person name="Rodriguez-Valera F."/>
        </authorList>
    </citation>
    <scope>NUCLEOTIDE SEQUENCE</scope>
    <source>
        <strain evidence="6">BS30m-G43</strain>
    </source>
</reference>
<name>A0A937SH65_9GAMM</name>
<proteinExistence type="inferred from homology"/>
<sequence length="82" mass="9811">MKKEIHPETRQVLFHDISVDKYFLIRSTLNPTKTKEWEDGETYPYYPVEISSESHPFYTGKQKIIDTGGRVQRFEERFGKKK</sequence>
<dbReference type="InterPro" id="IPR034704">
    <property type="entry name" value="Ribosomal_bL28/bL31-like_sf"/>
</dbReference>
<evidence type="ECO:0000256" key="5">
    <source>
        <dbReference type="HAMAP-Rule" id="MF_00502"/>
    </source>
</evidence>
<dbReference type="Gene3D" id="4.10.830.30">
    <property type="entry name" value="Ribosomal protein L31"/>
    <property type="match status" value="1"/>
</dbReference>
<evidence type="ECO:0000313" key="6">
    <source>
        <dbReference type="EMBL" id="MBL6903491.1"/>
    </source>
</evidence>
<gene>
    <name evidence="5" type="primary">rpmE2</name>
    <name evidence="6" type="ORF">ISR29_04745</name>
</gene>
<accession>A0A937SH65</accession>
<evidence type="ECO:0000256" key="1">
    <source>
        <dbReference type="ARBA" id="ARBA00008196"/>
    </source>
</evidence>
<evidence type="ECO:0000256" key="3">
    <source>
        <dbReference type="ARBA" id="ARBA00022980"/>
    </source>
</evidence>
<evidence type="ECO:0000313" key="7">
    <source>
        <dbReference type="Proteomes" id="UP000705230"/>
    </source>
</evidence>
<comment type="similarity">
    <text evidence="1 5">Belongs to the bacterial ribosomal protein bL31 family. Type B subfamily.</text>
</comment>
<evidence type="ECO:0000256" key="2">
    <source>
        <dbReference type="ARBA" id="ARBA00011838"/>
    </source>
</evidence>